<feature type="transmembrane region" description="Helical" evidence="1">
    <location>
        <begin position="122"/>
        <end position="141"/>
    </location>
</feature>
<gene>
    <name evidence="2" type="ORF">L2716_00135</name>
</gene>
<evidence type="ECO:0000313" key="2">
    <source>
        <dbReference type="EMBL" id="MCF6136113.1"/>
    </source>
</evidence>
<feature type="transmembrane region" description="Helical" evidence="1">
    <location>
        <begin position="97"/>
        <end position="116"/>
    </location>
</feature>
<protein>
    <submittedName>
        <fullName evidence="2">YufK family protein</fullName>
    </submittedName>
</protein>
<evidence type="ECO:0000256" key="1">
    <source>
        <dbReference type="SAM" id="Phobius"/>
    </source>
</evidence>
<dbReference type="InterPro" id="IPR035289">
    <property type="entry name" value="DUF5366"/>
</dbReference>
<keyword evidence="1" id="KW-0472">Membrane</keyword>
<evidence type="ECO:0000313" key="3">
    <source>
        <dbReference type="Proteomes" id="UP001649381"/>
    </source>
</evidence>
<dbReference type="Proteomes" id="UP001649381">
    <property type="component" value="Unassembled WGS sequence"/>
</dbReference>
<dbReference type="RefSeq" id="WP_236330255.1">
    <property type="nucleotide sequence ID" value="NZ_JAKIJS010000001.1"/>
</dbReference>
<feature type="transmembrane region" description="Helical" evidence="1">
    <location>
        <begin position="153"/>
        <end position="175"/>
    </location>
</feature>
<reference evidence="2 3" key="1">
    <citation type="submission" date="2022-01" db="EMBL/GenBank/DDBJ databases">
        <title>Alkalihalobacillus sp. EGI L200015, a novel bacterium isolated from a salt lake sediment.</title>
        <authorList>
            <person name="Gao L."/>
            <person name="Fang B.-Z."/>
            <person name="Li W.-J."/>
        </authorList>
    </citation>
    <scope>NUCLEOTIDE SEQUENCE [LARGE SCALE GENOMIC DNA]</scope>
    <source>
        <strain evidence="2 3">KCTC 12718</strain>
    </source>
</reference>
<proteinExistence type="predicted"/>
<feature type="transmembrane region" description="Helical" evidence="1">
    <location>
        <begin position="7"/>
        <end position="27"/>
    </location>
</feature>
<feature type="transmembrane region" description="Helical" evidence="1">
    <location>
        <begin position="56"/>
        <end position="76"/>
    </location>
</feature>
<keyword evidence="1" id="KW-0812">Transmembrane</keyword>
<sequence length="188" mass="21416">MLGKNTYLTGYFPLFSIIIFSAAFGYYGESYLIVQLKRLGIYRGMTELFSEVQVQMAMWFICTLLFFMLFAALKLISDTLFELSLFFFSKESEGDTLNRVRSGTLIFLLGSLGSIFLIKTTILLPSLFLLSCFIYFFYFVYKASAALTTSGMFGLIFMHLLFWVCFVMGVVYSVLKVYEALMSGLLPA</sequence>
<organism evidence="2 3">
    <name type="scientific">Pseudalkalibacillus berkeleyi</name>
    <dbReference type="NCBI Taxonomy" id="1069813"/>
    <lineage>
        <taxon>Bacteria</taxon>
        <taxon>Bacillati</taxon>
        <taxon>Bacillota</taxon>
        <taxon>Bacilli</taxon>
        <taxon>Bacillales</taxon>
        <taxon>Fictibacillaceae</taxon>
        <taxon>Pseudalkalibacillus</taxon>
    </lineage>
</organism>
<dbReference type="Pfam" id="PF17328">
    <property type="entry name" value="DUF5366"/>
    <property type="match status" value="1"/>
</dbReference>
<dbReference type="EMBL" id="JAKIJS010000001">
    <property type="protein sequence ID" value="MCF6136113.1"/>
    <property type="molecule type" value="Genomic_DNA"/>
</dbReference>
<name>A0ABS9GX16_9BACL</name>
<comment type="caution">
    <text evidence="2">The sequence shown here is derived from an EMBL/GenBank/DDBJ whole genome shotgun (WGS) entry which is preliminary data.</text>
</comment>
<accession>A0ABS9GX16</accession>
<keyword evidence="3" id="KW-1185">Reference proteome</keyword>
<keyword evidence="1" id="KW-1133">Transmembrane helix</keyword>